<organism evidence="2 3">
    <name type="scientific">Dispira parvispora</name>
    <dbReference type="NCBI Taxonomy" id="1520584"/>
    <lineage>
        <taxon>Eukaryota</taxon>
        <taxon>Fungi</taxon>
        <taxon>Fungi incertae sedis</taxon>
        <taxon>Zoopagomycota</taxon>
        <taxon>Kickxellomycotina</taxon>
        <taxon>Dimargaritomycetes</taxon>
        <taxon>Dimargaritales</taxon>
        <taxon>Dimargaritaceae</taxon>
        <taxon>Dispira</taxon>
    </lineage>
</organism>
<keyword evidence="3" id="KW-1185">Reference proteome</keyword>
<evidence type="ECO:0000313" key="2">
    <source>
        <dbReference type="EMBL" id="KAJ1969215.1"/>
    </source>
</evidence>
<accession>A0A9W8E5P5</accession>
<dbReference type="OrthoDB" id="5693209at2759"/>
<gene>
    <name evidence="2" type="ORF">IWQ62_000760</name>
</gene>
<sequence length="262" mass="30105">MALDSEDVPFYSSTPNSNLDSEVDVDETRREDEATIKVHDWLSSNMSVNPFHYQLGDQALQKNIGNIPRPQEQYLWVPKANGIPKTEMSVHAKHLDEALEKVQWRQKRISQGQGSQVRELEKLCDPEICQDPEAVCCIARKLLRDAKRLFLITNHYFAVTSDERREYIMQDMGIPEHAWEEIQQFSRTQPKTLFGVEGSKGIANIRSRQMEDQILKKKLAMYSTPKSQPKFPSKQGKIGKVPYQPNWSKKSEENQGTGGELE</sequence>
<name>A0A9W8E5P5_9FUNG</name>
<feature type="region of interest" description="Disordered" evidence="1">
    <location>
        <begin position="222"/>
        <end position="262"/>
    </location>
</feature>
<evidence type="ECO:0000313" key="3">
    <source>
        <dbReference type="Proteomes" id="UP001150925"/>
    </source>
</evidence>
<comment type="caution">
    <text evidence="2">The sequence shown here is derived from an EMBL/GenBank/DDBJ whole genome shotgun (WGS) entry which is preliminary data.</text>
</comment>
<dbReference type="Proteomes" id="UP001150925">
    <property type="component" value="Unassembled WGS sequence"/>
</dbReference>
<dbReference type="EMBL" id="JANBPY010000082">
    <property type="protein sequence ID" value="KAJ1969215.1"/>
    <property type="molecule type" value="Genomic_DNA"/>
</dbReference>
<proteinExistence type="predicted"/>
<evidence type="ECO:0000256" key="1">
    <source>
        <dbReference type="SAM" id="MobiDB-lite"/>
    </source>
</evidence>
<reference evidence="2" key="1">
    <citation type="submission" date="2022-07" db="EMBL/GenBank/DDBJ databases">
        <title>Phylogenomic reconstructions and comparative analyses of Kickxellomycotina fungi.</title>
        <authorList>
            <person name="Reynolds N.K."/>
            <person name="Stajich J.E."/>
            <person name="Barry K."/>
            <person name="Grigoriev I.V."/>
            <person name="Crous P."/>
            <person name="Smith M.E."/>
        </authorList>
    </citation>
    <scope>NUCLEOTIDE SEQUENCE</scope>
    <source>
        <strain evidence="2">RSA 1196</strain>
    </source>
</reference>
<feature type="region of interest" description="Disordered" evidence="1">
    <location>
        <begin position="1"/>
        <end position="29"/>
    </location>
</feature>
<dbReference type="AlphaFoldDB" id="A0A9W8E5P5"/>
<protein>
    <submittedName>
        <fullName evidence="2">Uncharacterized protein</fullName>
    </submittedName>
</protein>